<dbReference type="OrthoDB" id="1877176at2759"/>
<dbReference type="SUPFAM" id="SSF49447">
    <property type="entry name" value="Second domain of Mu2 adaptin subunit (ap50) of ap2 adaptor"/>
    <property type="match status" value="1"/>
</dbReference>
<evidence type="ECO:0000259" key="14">
    <source>
        <dbReference type="PROSITE" id="PS51072"/>
    </source>
</evidence>
<evidence type="ECO:0000256" key="8">
    <source>
        <dbReference type="ARBA" id="ARBA00022490"/>
    </source>
</evidence>
<dbReference type="GO" id="GO:0031902">
    <property type="term" value="C:late endosome membrane"/>
    <property type="evidence" value="ECO:0007669"/>
    <property type="project" value="UniProtKB-SubCell"/>
</dbReference>
<comment type="subcellular location">
    <subcellularLocation>
        <location evidence="2">Cytoplasm</location>
        <location evidence="2">Cytosol</location>
    </subcellularLocation>
    <subcellularLocation>
        <location evidence="1">Late endosome membrane</location>
        <topology evidence="1">Peripheral membrane protein</topology>
        <orientation evidence="1">Cytoplasmic side</orientation>
    </subcellularLocation>
    <subcellularLocation>
        <location evidence="3">Lysosome membrane</location>
        <topology evidence="3">Peripheral membrane protein</topology>
        <orientation evidence="3">Cytoplasmic side</orientation>
    </subcellularLocation>
</comment>
<evidence type="ECO:0000256" key="7">
    <source>
        <dbReference type="ARBA" id="ARBA00022448"/>
    </source>
</evidence>
<sequence length="489" mass="53107">MSLRAVWIISHEKGENASIRFSRRFPTVEHRAERLAGSSYVAIPEEKTVLHLILLELGLSSPNKSFVAQRDDCLYRPRSPALELRLVGKGTLWPVLSISQGSLILACLPLVDVPSEPQPPLASLLSVSQGLTFLAGLQTFLLGSGARPDGDGLASRLAMLPSVLLQACPLGTPLDVPLVGVPAAPTVATSSGSQKLPAWKTGLHRGRTTVNVAVVETVRSMQYGNKSRQDLWDVYGTVTCKCEVEGVLPNVTVPLSLPQNGSPLQDILVHPCVTSLDSSILTASSVDNVDGSAFSGPYKFPFSPPLEPFRLCSYTSQVPVPPIFGLYQLTEEENQLRVFASLKLHETVKNVFEYCEAHLPFFNRNQIGNIDTKVSSGQVEVTKEKNLLIWALGQKFPKSREVTLDAKISFSGLSPGPSDPLCTGLTAYIKLYFKVPDTTLSGCYVDQHSVQVYSSAKPRIITSRELLSKEYFIWNSTGDAPVSSGQTTV</sequence>
<dbReference type="KEGG" id="alim:106520862"/>
<evidence type="ECO:0000256" key="13">
    <source>
        <dbReference type="ARBA" id="ARBA00030827"/>
    </source>
</evidence>
<evidence type="ECO:0000313" key="16">
    <source>
        <dbReference type="RefSeq" id="XP_013868600.1"/>
    </source>
</evidence>
<dbReference type="GeneID" id="106520862"/>
<keyword evidence="8" id="KW-0963">Cytoplasm</keyword>
<evidence type="ECO:0000256" key="4">
    <source>
        <dbReference type="ARBA" id="ARBA00005324"/>
    </source>
</evidence>
<dbReference type="GO" id="GO:0005829">
    <property type="term" value="C:cytosol"/>
    <property type="evidence" value="ECO:0007669"/>
    <property type="project" value="UniProtKB-SubCell"/>
</dbReference>
<evidence type="ECO:0000256" key="9">
    <source>
        <dbReference type="ARBA" id="ARBA00022753"/>
    </source>
</evidence>
<dbReference type="CTD" id="55745"/>
<dbReference type="Proteomes" id="UP000192220">
    <property type="component" value="Unplaced"/>
</dbReference>
<keyword evidence="15" id="KW-1185">Reference proteome</keyword>
<dbReference type="RefSeq" id="XP_013868600.1">
    <property type="nucleotide sequence ID" value="XM_014013146.1"/>
</dbReference>
<dbReference type="PANTHER" id="PTHR16082:SF2">
    <property type="entry name" value="AP-5 COMPLEX SUBUNIT MU-1"/>
    <property type="match status" value="1"/>
</dbReference>
<comment type="similarity">
    <text evidence="4">Belongs to the adaptor complexes medium subunit family.</text>
</comment>
<dbReference type="InterPro" id="IPR036168">
    <property type="entry name" value="AP2_Mu_C_sf"/>
</dbReference>
<dbReference type="Gene3D" id="2.60.40.1170">
    <property type="entry name" value="Mu homology domain, subdomain B"/>
    <property type="match status" value="2"/>
</dbReference>
<dbReference type="FunFam" id="2.60.40.1170:FF:000014">
    <property type="entry name" value="AP-5 complex subunit mu-1 isoform X1"/>
    <property type="match status" value="1"/>
</dbReference>
<evidence type="ECO:0000256" key="5">
    <source>
        <dbReference type="ARBA" id="ARBA00011174"/>
    </source>
</evidence>
<evidence type="ECO:0000256" key="6">
    <source>
        <dbReference type="ARBA" id="ARBA00021851"/>
    </source>
</evidence>
<keyword evidence="9" id="KW-0967">Endosome</keyword>
<dbReference type="InterPro" id="IPR039591">
    <property type="entry name" value="AP5M1"/>
</dbReference>
<evidence type="ECO:0000256" key="3">
    <source>
        <dbReference type="ARBA" id="ARBA00004630"/>
    </source>
</evidence>
<reference evidence="16" key="1">
    <citation type="submission" date="2025-08" db="UniProtKB">
        <authorList>
            <consortium name="RefSeq"/>
        </authorList>
    </citation>
    <scope>IDENTIFICATION</scope>
    <source>
        <strain evidence="16">Quisiro</strain>
        <tissue evidence="16">Liver</tissue>
    </source>
</reference>
<protein>
    <recommendedName>
        <fullName evidence="6">AP-5 complex subunit mu-1</fullName>
    </recommendedName>
    <alternativeName>
        <fullName evidence="13">Adaptor-related protein complex 5 subunit mu-1</fullName>
    </alternativeName>
</protein>
<keyword evidence="12" id="KW-0458">Lysosome</keyword>
<dbReference type="PANTHER" id="PTHR16082">
    <property type="entry name" value="AP-5 COMPLEX SUBUNIT MU-1"/>
    <property type="match status" value="1"/>
</dbReference>
<dbReference type="InParanoid" id="A0A2I4BLI3"/>
<name>A0A2I4BLI3_AUSLI</name>
<dbReference type="STRING" id="52670.A0A2I4BLI3"/>
<dbReference type="Pfam" id="PF00928">
    <property type="entry name" value="Adap_comp_sub"/>
    <property type="match status" value="1"/>
</dbReference>
<dbReference type="GO" id="GO:0030119">
    <property type="term" value="C:AP-type membrane coat adaptor complex"/>
    <property type="evidence" value="ECO:0007669"/>
    <property type="project" value="TreeGrafter"/>
</dbReference>
<organism evidence="15 16">
    <name type="scientific">Austrofundulus limnaeus</name>
    <name type="common">Annual killifish</name>
    <dbReference type="NCBI Taxonomy" id="52670"/>
    <lineage>
        <taxon>Eukaryota</taxon>
        <taxon>Metazoa</taxon>
        <taxon>Chordata</taxon>
        <taxon>Craniata</taxon>
        <taxon>Vertebrata</taxon>
        <taxon>Euteleostomi</taxon>
        <taxon>Actinopterygii</taxon>
        <taxon>Neopterygii</taxon>
        <taxon>Teleostei</taxon>
        <taxon>Neoteleostei</taxon>
        <taxon>Acanthomorphata</taxon>
        <taxon>Ovalentaria</taxon>
        <taxon>Atherinomorphae</taxon>
        <taxon>Cyprinodontiformes</taxon>
        <taxon>Rivulidae</taxon>
        <taxon>Austrofundulus</taxon>
    </lineage>
</organism>
<keyword evidence="10" id="KW-0653">Protein transport</keyword>
<feature type="domain" description="MHD" evidence="14">
    <location>
        <begin position="207"/>
        <end position="474"/>
    </location>
</feature>
<evidence type="ECO:0000256" key="10">
    <source>
        <dbReference type="ARBA" id="ARBA00022927"/>
    </source>
</evidence>
<dbReference type="AlphaFoldDB" id="A0A2I4BLI3"/>
<dbReference type="GO" id="GO:0015031">
    <property type="term" value="P:protein transport"/>
    <property type="evidence" value="ECO:0007669"/>
    <property type="project" value="UniProtKB-KW"/>
</dbReference>
<accession>A0A2I4BLI3</accession>
<keyword evidence="11" id="KW-0472">Membrane</keyword>
<dbReference type="CDD" id="cd09256">
    <property type="entry name" value="AP_MuD_MHD"/>
    <property type="match status" value="1"/>
</dbReference>
<dbReference type="InterPro" id="IPR028565">
    <property type="entry name" value="MHD"/>
</dbReference>
<evidence type="ECO:0000256" key="1">
    <source>
        <dbReference type="ARBA" id="ARBA00004492"/>
    </source>
</evidence>
<gene>
    <name evidence="16" type="primary">ap5m1</name>
</gene>
<keyword evidence="7" id="KW-0813">Transport</keyword>
<proteinExistence type="inferred from homology"/>
<evidence type="ECO:0000256" key="11">
    <source>
        <dbReference type="ARBA" id="ARBA00023136"/>
    </source>
</evidence>
<evidence type="ECO:0000256" key="2">
    <source>
        <dbReference type="ARBA" id="ARBA00004514"/>
    </source>
</evidence>
<evidence type="ECO:0000256" key="12">
    <source>
        <dbReference type="ARBA" id="ARBA00023228"/>
    </source>
</evidence>
<dbReference type="GO" id="GO:0005765">
    <property type="term" value="C:lysosomal membrane"/>
    <property type="evidence" value="ECO:0007669"/>
    <property type="project" value="UniProtKB-SubCell"/>
</dbReference>
<comment type="subunit">
    <text evidence="5">Probably part of the adaptor protein complex 5 (AP-5) a tetramer composed of AP5B1, AP5M1, AP5S1 and AP5Z1.</text>
</comment>
<dbReference type="GO" id="GO:0016197">
    <property type="term" value="P:endosomal transport"/>
    <property type="evidence" value="ECO:0007669"/>
    <property type="project" value="TreeGrafter"/>
</dbReference>
<dbReference type="PROSITE" id="PS51072">
    <property type="entry name" value="MHD"/>
    <property type="match status" value="1"/>
</dbReference>
<evidence type="ECO:0000313" key="15">
    <source>
        <dbReference type="Proteomes" id="UP000192220"/>
    </source>
</evidence>